<dbReference type="InterPro" id="IPR044231">
    <property type="entry name" value="SP1/SPL1"/>
</dbReference>
<dbReference type="PANTHER" id="PTHR47568">
    <property type="match status" value="1"/>
</dbReference>
<feature type="chain" id="PRO_5035213431" evidence="1">
    <location>
        <begin position="21"/>
        <end position="164"/>
    </location>
</feature>
<dbReference type="AlphaFoldDB" id="A0A8J5LTS0"/>
<protein>
    <submittedName>
        <fullName evidence="2">Uncharacterized protein</fullName>
    </submittedName>
</protein>
<name>A0A8J5LTS0_ZINOF</name>
<evidence type="ECO:0000313" key="3">
    <source>
        <dbReference type="Proteomes" id="UP000734854"/>
    </source>
</evidence>
<evidence type="ECO:0000256" key="1">
    <source>
        <dbReference type="SAM" id="SignalP"/>
    </source>
</evidence>
<keyword evidence="3" id="KW-1185">Reference proteome</keyword>
<proteinExistence type="predicted"/>
<accession>A0A8J5LTS0</accession>
<keyword evidence="1" id="KW-0732">Signal</keyword>
<comment type="caution">
    <text evidence="2">The sequence shown here is derived from an EMBL/GenBank/DDBJ whole genome shotgun (WGS) entry which is preliminary data.</text>
</comment>
<dbReference type="PANTHER" id="PTHR47568:SF2">
    <property type="entry name" value="E3 UBIQUITIN-PROTEIN LIGASE SP1-RELATED"/>
    <property type="match status" value="1"/>
</dbReference>
<gene>
    <name evidence="2" type="ORF">ZIOFF_012919</name>
</gene>
<dbReference type="GO" id="GO:0016567">
    <property type="term" value="P:protein ubiquitination"/>
    <property type="evidence" value="ECO:0007669"/>
    <property type="project" value="InterPro"/>
</dbReference>
<dbReference type="EMBL" id="JACMSC010000004">
    <property type="protein sequence ID" value="KAG6523066.1"/>
    <property type="molecule type" value="Genomic_DNA"/>
</dbReference>
<evidence type="ECO:0000313" key="2">
    <source>
        <dbReference type="EMBL" id="KAG6523066.1"/>
    </source>
</evidence>
<dbReference type="Proteomes" id="UP000734854">
    <property type="component" value="Unassembled WGS sequence"/>
</dbReference>
<feature type="signal peptide" evidence="1">
    <location>
        <begin position="1"/>
        <end position="20"/>
    </location>
</feature>
<sequence>MRKMSLNSAILLYTACKVVPLIVTPEQHFLKYDEVGSWAWAQDYALMLMLSKEVPWFLESLIADLCNRWYQITSPGFTVVGIFLLAKHAVQHVLEKRRCWELQKRVLTVARQARNSGGRTFANLEKRGESSAINKFMPYGNHMSTSVAAAACFTSANGVEIFML</sequence>
<dbReference type="GO" id="GO:0004842">
    <property type="term" value="F:ubiquitin-protein transferase activity"/>
    <property type="evidence" value="ECO:0007669"/>
    <property type="project" value="InterPro"/>
</dbReference>
<organism evidence="2 3">
    <name type="scientific">Zingiber officinale</name>
    <name type="common">Ginger</name>
    <name type="synonym">Amomum zingiber</name>
    <dbReference type="NCBI Taxonomy" id="94328"/>
    <lineage>
        <taxon>Eukaryota</taxon>
        <taxon>Viridiplantae</taxon>
        <taxon>Streptophyta</taxon>
        <taxon>Embryophyta</taxon>
        <taxon>Tracheophyta</taxon>
        <taxon>Spermatophyta</taxon>
        <taxon>Magnoliopsida</taxon>
        <taxon>Liliopsida</taxon>
        <taxon>Zingiberales</taxon>
        <taxon>Zingiberaceae</taxon>
        <taxon>Zingiber</taxon>
    </lineage>
</organism>
<reference evidence="2 3" key="1">
    <citation type="submission" date="2020-08" db="EMBL/GenBank/DDBJ databases">
        <title>Plant Genome Project.</title>
        <authorList>
            <person name="Zhang R.-G."/>
        </authorList>
    </citation>
    <scope>NUCLEOTIDE SEQUENCE [LARGE SCALE GENOMIC DNA]</scope>
    <source>
        <tissue evidence="2">Rhizome</tissue>
    </source>
</reference>